<evidence type="ECO:0000313" key="2">
    <source>
        <dbReference type="Proteomes" id="UP000030665"/>
    </source>
</evidence>
<dbReference type="InterPro" id="IPR009563">
    <property type="entry name" value="SSSCA1"/>
</dbReference>
<proteinExistence type="predicted"/>
<dbReference type="STRING" id="36087.A0A077ZJ74"/>
<reference evidence="1" key="1">
    <citation type="submission" date="2014-01" db="EMBL/GenBank/DDBJ databases">
        <authorList>
            <person name="Aslett M."/>
        </authorList>
    </citation>
    <scope>NUCLEOTIDE SEQUENCE</scope>
</reference>
<name>A0A077ZJ74_TRITR</name>
<sequence>MMAERLLLGHRMLATCCDKCSCVLFEDQNGKEVCVRCDLIDDEMEQPTEPDARIANVPTAGLLPLANTGENLRPHVPIQPHMESKSTDESNLQREVFTEVRKVIASEIRLALVEFKKGRQNVSSRLESLKLLRSLARTFRAFDTPC</sequence>
<dbReference type="AlphaFoldDB" id="A0A077ZJ74"/>
<dbReference type="Proteomes" id="UP000030665">
    <property type="component" value="Unassembled WGS sequence"/>
</dbReference>
<organism evidence="1 2">
    <name type="scientific">Trichuris trichiura</name>
    <name type="common">Whipworm</name>
    <name type="synonym">Trichocephalus trichiurus</name>
    <dbReference type="NCBI Taxonomy" id="36087"/>
    <lineage>
        <taxon>Eukaryota</taxon>
        <taxon>Metazoa</taxon>
        <taxon>Ecdysozoa</taxon>
        <taxon>Nematoda</taxon>
        <taxon>Enoplea</taxon>
        <taxon>Dorylaimia</taxon>
        <taxon>Trichinellida</taxon>
        <taxon>Trichuridae</taxon>
        <taxon>Trichuris</taxon>
    </lineage>
</organism>
<dbReference type="OrthoDB" id="5925662at2759"/>
<evidence type="ECO:0000313" key="1">
    <source>
        <dbReference type="EMBL" id="CDW59789.1"/>
    </source>
</evidence>
<accession>A0A077ZJ74</accession>
<dbReference type="Pfam" id="PF06677">
    <property type="entry name" value="Auto_anti-p27"/>
    <property type="match status" value="1"/>
</dbReference>
<dbReference type="EMBL" id="HG806731">
    <property type="protein sequence ID" value="CDW59789.1"/>
    <property type="molecule type" value="Genomic_DNA"/>
</dbReference>
<gene>
    <name evidence="1" type="ORF">TTRE_0000812901</name>
</gene>
<protein>
    <submittedName>
        <fullName evidence="1">Sjoegren syndrome</fullName>
    </submittedName>
</protein>
<reference evidence="1" key="2">
    <citation type="submission" date="2014-03" db="EMBL/GenBank/DDBJ databases">
        <title>The whipworm genome and dual-species transcriptomics of an intimate host-pathogen interaction.</title>
        <authorList>
            <person name="Foth B.J."/>
            <person name="Tsai I.J."/>
            <person name="Reid A.J."/>
            <person name="Bancroft A.J."/>
            <person name="Nichol S."/>
            <person name="Tracey A."/>
            <person name="Holroyd N."/>
            <person name="Cotton J.A."/>
            <person name="Stanley E.J."/>
            <person name="Zarowiecki M."/>
            <person name="Liu J.Z."/>
            <person name="Huckvale T."/>
            <person name="Cooper P.J."/>
            <person name="Grencis R.K."/>
            <person name="Berriman M."/>
        </authorList>
    </citation>
    <scope>NUCLEOTIDE SEQUENCE [LARGE SCALE GENOMIC DNA]</scope>
</reference>
<keyword evidence="2" id="KW-1185">Reference proteome</keyword>